<evidence type="ECO:0000256" key="1">
    <source>
        <dbReference type="SAM" id="Phobius"/>
    </source>
</evidence>
<gene>
    <name evidence="2" type="ORF">S06H3_29254</name>
</gene>
<accession>X1LKT4</accession>
<feature type="transmembrane region" description="Helical" evidence="1">
    <location>
        <begin position="38"/>
        <end position="60"/>
    </location>
</feature>
<dbReference type="EMBL" id="BARV01017127">
    <property type="protein sequence ID" value="GAI19962.1"/>
    <property type="molecule type" value="Genomic_DNA"/>
</dbReference>
<evidence type="ECO:0000313" key="2">
    <source>
        <dbReference type="EMBL" id="GAI19962.1"/>
    </source>
</evidence>
<dbReference type="AlphaFoldDB" id="X1LKT4"/>
<feature type="transmembrane region" description="Helical" evidence="1">
    <location>
        <begin position="72"/>
        <end position="90"/>
    </location>
</feature>
<keyword evidence="1" id="KW-1133">Transmembrane helix</keyword>
<protein>
    <submittedName>
        <fullName evidence="2">Uncharacterized protein</fullName>
    </submittedName>
</protein>
<proteinExistence type="predicted"/>
<keyword evidence="1" id="KW-0472">Membrane</keyword>
<feature type="transmembrane region" description="Helical" evidence="1">
    <location>
        <begin position="6"/>
        <end position="26"/>
    </location>
</feature>
<keyword evidence="1" id="KW-0812">Transmembrane</keyword>
<reference evidence="2" key="1">
    <citation type="journal article" date="2014" name="Front. Microbiol.">
        <title>High frequency of phylogenetically diverse reductive dehalogenase-homologous genes in deep subseafloor sedimentary metagenomes.</title>
        <authorList>
            <person name="Kawai M."/>
            <person name="Futagami T."/>
            <person name="Toyoda A."/>
            <person name="Takaki Y."/>
            <person name="Nishi S."/>
            <person name="Hori S."/>
            <person name="Arai W."/>
            <person name="Tsubouchi T."/>
            <person name="Morono Y."/>
            <person name="Uchiyama I."/>
            <person name="Ito T."/>
            <person name="Fujiyama A."/>
            <person name="Inagaki F."/>
            <person name="Takami H."/>
        </authorList>
    </citation>
    <scope>NUCLEOTIDE SEQUENCE</scope>
    <source>
        <strain evidence="2">Expedition CK06-06</strain>
    </source>
</reference>
<feature type="non-terminal residue" evidence="2">
    <location>
        <position position="1"/>
    </location>
</feature>
<comment type="caution">
    <text evidence="2">The sequence shown here is derived from an EMBL/GenBank/DDBJ whole genome shotgun (WGS) entry which is preliminary data.</text>
</comment>
<name>X1LKT4_9ZZZZ</name>
<organism evidence="2">
    <name type="scientific">marine sediment metagenome</name>
    <dbReference type="NCBI Taxonomy" id="412755"/>
    <lineage>
        <taxon>unclassified sequences</taxon>
        <taxon>metagenomes</taxon>
        <taxon>ecological metagenomes</taxon>
    </lineage>
</organism>
<sequence>LFSEVFPRLGIGLVVLLVVMVLLGLFAPNRTWVTYTLFGAAAVILIVVLANTATAVQWFSSGFLAGVNWQGLLPWIVLIVLVAVIVASSAKPKEKQDVSSNFMKALFGDKQ</sequence>